<gene>
    <name evidence="3" type="ORF">FIBSPDRAFT_899703</name>
</gene>
<dbReference type="InterPro" id="IPR045341">
    <property type="entry name" value="DUF6532"/>
</dbReference>
<protein>
    <recommendedName>
        <fullName evidence="2">DUF6532 domain-containing protein</fullName>
    </recommendedName>
</protein>
<dbReference type="Pfam" id="PF20149">
    <property type="entry name" value="DUF6532"/>
    <property type="match status" value="1"/>
</dbReference>
<feature type="region of interest" description="Disordered" evidence="1">
    <location>
        <begin position="255"/>
        <end position="289"/>
    </location>
</feature>
<evidence type="ECO:0000259" key="2">
    <source>
        <dbReference type="Pfam" id="PF20149"/>
    </source>
</evidence>
<evidence type="ECO:0000313" key="3">
    <source>
        <dbReference type="EMBL" id="KZP10468.1"/>
    </source>
</evidence>
<reference evidence="3" key="1">
    <citation type="journal article" date="2016" name="Mol. Biol. Evol.">
        <title>Comparative Genomics of Early-Diverging Mushroom-Forming Fungi Provides Insights into the Origins of Lignocellulose Decay Capabilities.</title>
        <authorList>
            <person name="Nagy L.G."/>
            <person name="Riley R."/>
            <person name="Tritt A."/>
            <person name="Adam C."/>
            <person name="Daum C."/>
            <person name="Floudas D."/>
            <person name="Sun H."/>
            <person name="Yadav J.S."/>
            <person name="Pangilinan J."/>
            <person name="Larsson K.H."/>
            <person name="Matsuura K."/>
            <person name="Barry K."/>
            <person name="Labutti K."/>
            <person name="Kuo R."/>
            <person name="Ohm R.A."/>
            <person name="Bhattacharya S.S."/>
            <person name="Shirouzu T."/>
            <person name="Yoshinaga Y."/>
            <person name="Martin F.M."/>
            <person name="Grigoriev I.V."/>
            <person name="Hibbett D.S."/>
        </authorList>
    </citation>
    <scope>NUCLEOTIDE SEQUENCE [LARGE SCALE GENOMIC DNA]</scope>
    <source>
        <strain evidence="3">CBS 109695</strain>
    </source>
</reference>
<accession>A0A165ZDE3</accession>
<feature type="compositionally biased region" description="Polar residues" evidence="1">
    <location>
        <begin position="413"/>
        <end position="429"/>
    </location>
</feature>
<feature type="region of interest" description="Disordered" evidence="1">
    <location>
        <begin position="97"/>
        <end position="148"/>
    </location>
</feature>
<name>A0A165ZDE3_9AGAM</name>
<feature type="compositionally biased region" description="Basic and acidic residues" evidence="1">
    <location>
        <begin position="430"/>
        <end position="440"/>
    </location>
</feature>
<organism evidence="3">
    <name type="scientific">Athelia psychrophila</name>
    <dbReference type="NCBI Taxonomy" id="1759441"/>
    <lineage>
        <taxon>Eukaryota</taxon>
        <taxon>Fungi</taxon>
        <taxon>Dikarya</taxon>
        <taxon>Basidiomycota</taxon>
        <taxon>Agaricomycotina</taxon>
        <taxon>Agaricomycetes</taxon>
        <taxon>Agaricomycetidae</taxon>
        <taxon>Atheliales</taxon>
        <taxon>Atheliaceae</taxon>
        <taxon>Athelia</taxon>
    </lineage>
</organism>
<proteinExistence type="predicted"/>
<sequence>MQCHYTSLSNILGEQKRYRHLIRETSRRSLSLARTNHSTILATKRVYLARIEQAEEYIGLLRQECALMDMDLVDADDDIAEVRGVLSMKAIAECSLSEDEDESVAPVYPPRSSSPSDPTKGSSPGRSSSSSDSYPIHYGSDDALPDDGIEVAGEWANDSENHAEGGIERLARHVSVKAQTLAMTGRRKASKVPKEKPPTLTRKEKKAQKLADAEALAHPTPFVHAQPFTLSDGLPNMYFGDGPPNMSFGDGPPNMSFGDGPPNMSFGDGPPNMSFGDGPSNMSFGLPDPLGEPEHQYYPVYYAPPGPPPSDFELTQYNEENYFTSLFPTSVIPPPAPSFSPRLPFLPEPTSSFVPTTFAPNPAPASSQTDAQTMRSLRKHLYSNTAEISSATGDVIAEHQAKRRGKMPDPSRLLSQSVRAASVTAPSISDRSHLSMESEPRFNPYHPRIKTGRTLSPADKPNVANAGNDFVSRLCVSNCWMSASPDRTERAREALLSANLLAQSNGRPPTIETNSILQAIAHFGGGWRSQVKGKTPNLLRLWDVFPPAKPKLSSIDERLFIKSRVAALLTNNSFLHSGYECRPAEIVGGHTGDLLLFNNLAFLQYVDKIIYDESGIARKHATNFVQQFFPLPALCMLAATATLKVKGVLEDHANGIYFTSGKRSYEPHYTQFMKLATRLMRSPYHKALLSDIREGITETGKTSLRTTAGSIMLDGYNSIEGIPDYVNLDSSDAEDDSFRIPGPSHYQPS</sequence>
<dbReference type="OrthoDB" id="1431934at2759"/>
<feature type="compositionally biased region" description="Low complexity" evidence="1">
    <location>
        <begin position="113"/>
        <end position="133"/>
    </location>
</feature>
<feature type="region of interest" description="Disordered" evidence="1">
    <location>
        <begin position="401"/>
        <end position="446"/>
    </location>
</feature>
<evidence type="ECO:0000256" key="1">
    <source>
        <dbReference type="SAM" id="MobiDB-lite"/>
    </source>
</evidence>
<dbReference type="AlphaFoldDB" id="A0A165ZDE3"/>
<feature type="domain" description="DUF6532" evidence="2">
    <location>
        <begin position="470"/>
        <end position="676"/>
    </location>
</feature>
<dbReference type="EMBL" id="KV417679">
    <property type="protein sequence ID" value="KZP10468.1"/>
    <property type="molecule type" value="Genomic_DNA"/>
</dbReference>
<feature type="region of interest" description="Disordered" evidence="1">
    <location>
        <begin position="181"/>
        <end position="213"/>
    </location>
</feature>